<organism evidence="3 4">
    <name type="scientific">Meganyctiphanes norvegica</name>
    <name type="common">Northern krill</name>
    <name type="synonym">Thysanopoda norvegica</name>
    <dbReference type="NCBI Taxonomy" id="48144"/>
    <lineage>
        <taxon>Eukaryota</taxon>
        <taxon>Metazoa</taxon>
        <taxon>Ecdysozoa</taxon>
        <taxon>Arthropoda</taxon>
        <taxon>Crustacea</taxon>
        <taxon>Multicrustacea</taxon>
        <taxon>Malacostraca</taxon>
        <taxon>Eumalacostraca</taxon>
        <taxon>Eucarida</taxon>
        <taxon>Euphausiacea</taxon>
        <taxon>Euphausiidae</taxon>
        <taxon>Meganyctiphanes</taxon>
    </lineage>
</organism>
<feature type="non-terminal residue" evidence="3">
    <location>
        <position position="1"/>
    </location>
</feature>
<dbReference type="Proteomes" id="UP001497623">
    <property type="component" value="Unassembled WGS sequence"/>
</dbReference>
<accession>A0AAV2QTB2</accession>
<proteinExistence type="predicted"/>
<dbReference type="EMBL" id="CAXKWB010009178">
    <property type="protein sequence ID" value="CAL4093764.1"/>
    <property type="molecule type" value="Genomic_DNA"/>
</dbReference>
<name>A0AAV2QTB2_MEGNR</name>
<dbReference type="AlphaFoldDB" id="A0AAV2QTB2"/>
<protein>
    <submittedName>
        <fullName evidence="3">Uncharacterized protein</fullName>
    </submittedName>
</protein>
<keyword evidence="2" id="KW-1133">Transmembrane helix</keyword>
<feature type="compositionally biased region" description="Polar residues" evidence="1">
    <location>
        <begin position="58"/>
        <end position="69"/>
    </location>
</feature>
<feature type="non-terminal residue" evidence="3">
    <location>
        <position position="120"/>
    </location>
</feature>
<feature type="transmembrane region" description="Helical" evidence="2">
    <location>
        <begin position="6"/>
        <end position="31"/>
    </location>
</feature>
<keyword evidence="4" id="KW-1185">Reference proteome</keyword>
<sequence>FDIRSEHIIIILTLGCGLLGGMCFAMCFNCVKKLVRDGRQIHENIRRSREQLEEGRRSMSQTSSPQTVHRPTFIEDGPCYITDGKPNGHLGMRPESESESEEDLDDEEDDLDDLDEEEVE</sequence>
<comment type="caution">
    <text evidence="3">The sequence shown here is derived from an EMBL/GenBank/DDBJ whole genome shotgun (WGS) entry which is preliminary data.</text>
</comment>
<evidence type="ECO:0000256" key="2">
    <source>
        <dbReference type="SAM" id="Phobius"/>
    </source>
</evidence>
<evidence type="ECO:0000256" key="1">
    <source>
        <dbReference type="SAM" id="MobiDB-lite"/>
    </source>
</evidence>
<evidence type="ECO:0000313" key="3">
    <source>
        <dbReference type="EMBL" id="CAL4093764.1"/>
    </source>
</evidence>
<gene>
    <name evidence="3" type="ORF">MNOR_LOCUS14959</name>
</gene>
<reference evidence="3 4" key="1">
    <citation type="submission" date="2024-05" db="EMBL/GenBank/DDBJ databases">
        <authorList>
            <person name="Wallberg A."/>
        </authorList>
    </citation>
    <scope>NUCLEOTIDE SEQUENCE [LARGE SCALE GENOMIC DNA]</scope>
</reference>
<keyword evidence="2" id="KW-0472">Membrane</keyword>
<keyword evidence="2" id="KW-0812">Transmembrane</keyword>
<evidence type="ECO:0000313" key="4">
    <source>
        <dbReference type="Proteomes" id="UP001497623"/>
    </source>
</evidence>
<feature type="region of interest" description="Disordered" evidence="1">
    <location>
        <begin position="49"/>
        <end position="120"/>
    </location>
</feature>
<feature type="compositionally biased region" description="Acidic residues" evidence="1">
    <location>
        <begin position="97"/>
        <end position="120"/>
    </location>
</feature>